<evidence type="ECO:0000256" key="2">
    <source>
        <dbReference type="ARBA" id="ARBA00022963"/>
    </source>
</evidence>
<dbReference type="RefSeq" id="WP_131608827.1">
    <property type="nucleotide sequence ID" value="NZ_SJSM01000005.1"/>
</dbReference>
<comment type="caution">
    <text evidence="5">The sequence shown here is derived from an EMBL/GenBank/DDBJ whole genome shotgun (WGS) entry which is preliminary data.</text>
</comment>
<dbReference type="InterPro" id="IPR029058">
    <property type="entry name" value="AB_hydrolase_fold"/>
</dbReference>
<reference evidence="4 6" key="1">
    <citation type="submission" date="2019-02" db="EMBL/GenBank/DDBJ databases">
        <title>Pedobacter sp. RP-3-8 sp. nov., isolated from Arctic soil.</title>
        <authorList>
            <person name="Dahal R.H."/>
        </authorList>
    </citation>
    <scope>NUCLEOTIDE SEQUENCE [LARGE SCALE GENOMIC DNA]</scope>
    <source>
        <strain evidence="4 6">RP-3-8</strain>
    </source>
</reference>
<dbReference type="EMBL" id="SJSM01000005">
    <property type="protein sequence ID" value="TCC96530.1"/>
    <property type="molecule type" value="Genomic_DNA"/>
</dbReference>
<dbReference type="PANTHER" id="PTHR10272:SF0">
    <property type="entry name" value="PLATELET-ACTIVATING FACTOR ACETYLHYDROLASE"/>
    <property type="match status" value="1"/>
</dbReference>
<dbReference type="Pfam" id="PF03403">
    <property type="entry name" value="PAF-AH_p_II"/>
    <property type="match status" value="1"/>
</dbReference>
<dbReference type="InterPro" id="IPR017395">
    <property type="entry name" value="Chlorophyllase-like"/>
</dbReference>
<gene>
    <name evidence="4" type="ORF">EZ444_11155</name>
    <name evidence="5" type="ORF">FBD94_21180</name>
</gene>
<dbReference type="SUPFAM" id="SSF53474">
    <property type="entry name" value="alpha/beta-Hydrolases"/>
    <property type="match status" value="1"/>
</dbReference>
<evidence type="ECO:0000256" key="3">
    <source>
        <dbReference type="ARBA" id="ARBA00023098"/>
    </source>
</evidence>
<dbReference type="EMBL" id="SWDX01000010">
    <property type="protein sequence ID" value="TKC57147.1"/>
    <property type="molecule type" value="Genomic_DNA"/>
</dbReference>
<dbReference type="AlphaFoldDB" id="A0A4U1G0Z5"/>
<dbReference type="Proteomes" id="UP000291117">
    <property type="component" value="Unassembled WGS sequence"/>
</dbReference>
<proteinExistence type="predicted"/>
<protein>
    <submittedName>
        <fullName evidence="5">Chlorophyllase</fullName>
    </submittedName>
</protein>
<sequence length="324" mass="35740">MIFTTDSNILASSPIISVSPIDIPSPGRSHTLQLRVSAPINGTSLPIIIFSHGFGSSMDAYAPLVKYWAAQGFVVIQPTFLDSRTLITNPKADHHEAVKAYLQNPDKIHMWRYRVNDVKRILDHLDMIENSVPHLKGRLDRDRIAAVGHSFGAQTTATLLGTRVIDDHGGLTEDLSDVRIKCGVVLSIGGCGGAALSEFGKEHFPHLNQNYTQMNKPSLVIAGDKDISPLTIKGPEWFTDAYYQSPGATDLLLLYGGEHMLGGISGYLVTETTDENPERVHIVQRLTLAYLINKLYDESSHWDKASKWLKESIIPQAVVISKVF</sequence>
<accession>A0A4U1G0Z5</accession>
<dbReference type="Gene3D" id="3.40.50.1820">
    <property type="entry name" value="alpha/beta hydrolase"/>
    <property type="match status" value="1"/>
</dbReference>
<dbReference type="PANTHER" id="PTHR10272">
    <property type="entry name" value="PLATELET-ACTIVATING FACTOR ACETYLHYDROLASE"/>
    <property type="match status" value="1"/>
</dbReference>
<dbReference type="GO" id="GO:0003847">
    <property type="term" value="F:1-alkyl-2-acetylglycerophosphocholine esterase activity"/>
    <property type="evidence" value="ECO:0007669"/>
    <property type="project" value="TreeGrafter"/>
</dbReference>
<evidence type="ECO:0000313" key="4">
    <source>
        <dbReference type="EMBL" id="TCC96530.1"/>
    </source>
</evidence>
<organism evidence="5 7">
    <name type="scientific">Pedobacter hiemivivus</name>
    <dbReference type="NCBI Taxonomy" id="2530454"/>
    <lineage>
        <taxon>Bacteria</taxon>
        <taxon>Pseudomonadati</taxon>
        <taxon>Bacteroidota</taxon>
        <taxon>Sphingobacteriia</taxon>
        <taxon>Sphingobacteriales</taxon>
        <taxon>Sphingobacteriaceae</taxon>
        <taxon>Pedobacter</taxon>
    </lineage>
</organism>
<dbReference type="Pfam" id="PF07224">
    <property type="entry name" value="Chlorophyllase"/>
    <property type="match status" value="1"/>
</dbReference>
<name>A0A4U1G0Z5_9SPHI</name>
<evidence type="ECO:0000313" key="5">
    <source>
        <dbReference type="EMBL" id="TKC57147.1"/>
    </source>
</evidence>
<evidence type="ECO:0000256" key="1">
    <source>
        <dbReference type="ARBA" id="ARBA00022801"/>
    </source>
</evidence>
<keyword evidence="2" id="KW-0442">Lipid degradation</keyword>
<reference evidence="5 7" key="2">
    <citation type="submission" date="2019-04" db="EMBL/GenBank/DDBJ databases">
        <title>Pedobacter sp. RP-1-16 sp. nov., isolated from Arctic soil.</title>
        <authorList>
            <person name="Dahal R.H."/>
            <person name="Kim D.-U."/>
        </authorList>
    </citation>
    <scope>NUCLEOTIDE SEQUENCE [LARGE SCALE GENOMIC DNA]</scope>
    <source>
        <strain evidence="5 7">RP-1-16</strain>
    </source>
</reference>
<keyword evidence="6" id="KW-1185">Reference proteome</keyword>
<keyword evidence="3" id="KW-0443">Lipid metabolism</keyword>
<accession>A0A4R0N8U0</accession>
<dbReference type="GO" id="GO:0016042">
    <property type="term" value="P:lipid catabolic process"/>
    <property type="evidence" value="ECO:0007669"/>
    <property type="project" value="UniProtKB-KW"/>
</dbReference>
<dbReference type="Proteomes" id="UP000309594">
    <property type="component" value="Unassembled WGS sequence"/>
</dbReference>
<keyword evidence="1" id="KW-0378">Hydrolase</keyword>
<dbReference type="OrthoDB" id="192696at2"/>
<evidence type="ECO:0000313" key="7">
    <source>
        <dbReference type="Proteomes" id="UP000309594"/>
    </source>
</evidence>
<evidence type="ECO:0000313" key="6">
    <source>
        <dbReference type="Proteomes" id="UP000291117"/>
    </source>
</evidence>